<keyword evidence="2" id="KW-1185">Reference proteome</keyword>
<gene>
    <name evidence="1" type="ORF">BDE40_2115</name>
</gene>
<protein>
    <submittedName>
        <fullName evidence="1">Uncharacterized protein</fullName>
    </submittedName>
</protein>
<organism evidence="1 2">
    <name type="scientific">Litoreibacter halocynthiae</name>
    <dbReference type="NCBI Taxonomy" id="1242689"/>
    <lineage>
        <taxon>Bacteria</taxon>
        <taxon>Pseudomonadati</taxon>
        <taxon>Pseudomonadota</taxon>
        <taxon>Alphaproteobacteria</taxon>
        <taxon>Rhodobacterales</taxon>
        <taxon>Roseobacteraceae</taxon>
        <taxon>Litoreibacter</taxon>
    </lineage>
</organism>
<proteinExistence type="predicted"/>
<comment type="caution">
    <text evidence="1">The sequence shown here is derived from an EMBL/GenBank/DDBJ whole genome shotgun (WGS) entry which is preliminary data.</text>
</comment>
<name>A0A4R7LL11_9RHOB</name>
<reference evidence="1 2" key="1">
    <citation type="submission" date="2019-03" db="EMBL/GenBank/DDBJ databases">
        <title>Genomic Encyclopedia of Archaeal and Bacterial Type Strains, Phase II (KMG-II): from individual species to whole genera.</title>
        <authorList>
            <person name="Goeker M."/>
        </authorList>
    </citation>
    <scope>NUCLEOTIDE SEQUENCE [LARGE SCALE GENOMIC DNA]</scope>
    <source>
        <strain evidence="1 2">DSM 29467</strain>
    </source>
</reference>
<evidence type="ECO:0000313" key="1">
    <source>
        <dbReference type="EMBL" id="TDT75386.1"/>
    </source>
</evidence>
<accession>A0A4R7LL11</accession>
<evidence type="ECO:0000313" key="2">
    <source>
        <dbReference type="Proteomes" id="UP000294563"/>
    </source>
</evidence>
<dbReference type="Proteomes" id="UP000294563">
    <property type="component" value="Unassembled WGS sequence"/>
</dbReference>
<dbReference type="AlphaFoldDB" id="A0A4R7LL11"/>
<dbReference type="EMBL" id="SOBH01000002">
    <property type="protein sequence ID" value="TDT75386.1"/>
    <property type="molecule type" value="Genomic_DNA"/>
</dbReference>
<sequence length="45" mass="5036">MPSAPMALWLLVKAGTTRQKSAAQARDGWENGPERFEIYEKSLVT</sequence>